<dbReference type="GO" id="GO:0036503">
    <property type="term" value="P:ERAD pathway"/>
    <property type="evidence" value="ECO:0007669"/>
    <property type="project" value="InterPro"/>
</dbReference>
<dbReference type="UniPathway" id="UPA00143"/>
<evidence type="ECO:0000256" key="5">
    <source>
        <dbReference type="ARBA" id="ARBA00022786"/>
    </source>
</evidence>
<dbReference type="PANTHER" id="PTHR13931">
    <property type="entry name" value="UBIQUITINATION FACTOR E4"/>
    <property type="match status" value="1"/>
</dbReference>
<dbReference type="STRING" id="67767.A0A0J7MYK6"/>
<dbReference type="PANTHER" id="PTHR13931:SF16">
    <property type="entry name" value="UBIQUITIN CONJUGATION FACTOR E4 A"/>
    <property type="match status" value="1"/>
</dbReference>
<dbReference type="EMBL" id="LBMM01013694">
    <property type="protein sequence ID" value="KMQ85520.1"/>
    <property type="molecule type" value="Genomic_DNA"/>
</dbReference>
<comment type="catalytic activity">
    <reaction evidence="1">
        <text>S-ubiquitinyl-[E2 ubiquitin-conjugating enzyme]-L-cysteine + [acceptor protein]-L-lysine = [E2 ubiquitin-conjugating enzyme]-L-cysteine + N(6)-ubiquitinyl-[acceptor protein]-L-lysine.</text>
        <dbReference type="EC" id="2.3.2.27"/>
    </reaction>
</comment>
<dbReference type="GO" id="GO:0005737">
    <property type="term" value="C:cytoplasm"/>
    <property type="evidence" value="ECO:0007669"/>
    <property type="project" value="TreeGrafter"/>
</dbReference>
<dbReference type="OrthoDB" id="20295at2759"/>
<keyword evidence="8" id="KW-1185">Reference proteome</keyword>
<evidence type="ECO:0000313" key="8">
    <source>
        <dbReference type="Proteomes" id="UP000036403"/>
    </source>
</evidence>
<dbReference type="GO" id="GO:0000151">
    <property type="term" value="C:ubiquitin ligase complex"/>
    <property type="evidence" value="ECO:0007669"/>
    <property type="project" value="InterPro"/>
</dbReference>
<dbReference type="GO" id="GO:0034450">
    <property type="term" value="F:ubiquitin-ubiquitin ligase activity"/>
    <property type="evidence" value="ECO:0007669"/>
    <property type="project" value="InterPro"/>
</dbReference>
<dbReference type="GO" id="GO:0006511">
    <property type="term" value="P:ubiquitin-dependent protein catabolic process"/>
    <property type="evidence" value="ECO:0007669"/>
    <property type="project" value="InterPro"/>
</dbReference>
<evidence type="ECO:0000256" key="1">
    <source>
        <dbReference type="ARBA" id="ARBA00000900"/>
    </source>
</evidence>
<evidence type="ECO:0000256" key="2">
    <source>
        <dbReference type="ARBA" id="ARBA00004906"/>
    </source>
</evidence>
<comment type="pathway">
    <text evidence="2">Protein modification; protein ubiquitination.</text>
</comment>
<reference evidence="7 8" key="1">
    <citation type="submission" date="2015-04" db="EMBL/GenBank/DDBJ databases">
        <title>Lasius niger genome sequencing.</title>
        <authorList>
            <person name="Konorov E.A."/>
            <person name="Nikitin M.A."/>
            <person name="Kirill M.V."/>
            <person name="Chang P."/>
        </authorList>
    </citation>
    <scope>NUCLEOTIDE SEQUENCE [LARGE SCALE GENOMIC DNA]</scope>
    <source>
        <tissue evidence="7">Whole</tissue>
    </source>
</reference>
<evidence type="ECO:0000259" key="6">
    <source>
        <dbReference type="Pfam" id="PF10408"/>
    </source>
</evidence>
<dbReference type="GO" id="GO:0005634">
    <property type="term" value="C:nucleus"/>
    <property type="evidence" value="ECO:0007669"/>
    <property type="project" value="TreeGrafter"/>
</dbReference>
<organism evidence="7 8">
    <name type="scientific">Lasius niger</name>
    <name type="common">Black garden ant</name>
    <dbReference type="NCBI Taxonomy" id="67767"/>
    <lineage>
        <taxon>Eukaryota</taxon>
        <taxon>Metazoa</taxon>
        <taxon>Ecdysozoa</taxon>
        <taxon>Arthropoda</taxon>
        <taxon>Hexapoda</taxon>
        <taxon>Insecta</taxon>
        <taxon>Pterygota</taxon>
        <taxon>Neoptera</taxon>
        <taxon>Endopterygota</taxon>
        <taxon>Hymenoptera</taxon>
        <taxon>Apocrita</taxon>
        <taxon>Aculeata</taxon>
        <taxon>Formicoidea</taxon>
        <taxon>Formicidae</taxon>
        <taxon>Formicinae</taxon>
        <taxon>Lasius</taxon>
        <taxon>Lasius</taxon>
    </lineage>
</organism>
<dbReference type="InterPro" id="IPR019474">
    <property type="entry name" value="Ub_conjug_fac_E4_core"/>
</dbReference>
<evidence type="ECO:0000256" key="3">
    <source>
        <dbReference type="ARBA" id="ARBA00012483"/>
    </source>
</evidence>
<feature type="domain" description="Ubiquitin conjugation factor E4 core" evidence="6">
    <location>
        <begin position="276"/>
        <end position="401"/>
    </location>
</feature>
<gene>
    <name evidence="7" type="ORF">RF55_15874</name>
</gene>
<evidence type="ECO:0000313" key="7">
    <source>
        <dbReference type="EMBL" id="KMQ85520.1"/>
    </source>
</evidence>
<dbReference type="PaxDb" id="67767-A0A0J7MYK6"/>
<dbReference type="AlphaFoldDB" id="A0A0J7MYK6"/>
<dbReference type="Pfam" id="PF10408">
    <property type="entry name" value="Ufd2P_core"/>
    <property type="match status" value="1"/>
</dbReference>
<comment type="caution">
    <text evidence="7">The sequence shown here is derived from an EMBL/GenBank/DDBJ whole genome shotgun (WGS) entry which is preliminary data.</text>
</comment>
<accession>A0A0J7MYK6</accession>
<sequence length="422" mass="48218">MIKDKSENETESIIFDDKVNQLMAHVFGLTLCRDSDSPAKRSLVFIETDSIEHAVFERLMLSDPKSKVQDADGHVVQTQVIIYLYECYHRLKHYPINSNLEETIRNACQIVLRNANTALQEPDLFQYQEVHSQFVALFMDDVTSKSELSLFVNDMIEELIATNRESDIEDIITKSFAPVLDIVHKEAAQSNLFTFRQQWFVLLHIFSTIEPLAKLIICHSRPKNNQGCAYSDTLLAKYSHGKYDMDSYGQPKRKVTQSFSFLTQMLDGKMGLLGVLCVSDGFMLNVGNVLLRLCQPFCTKFNDKNTKIPKIDPTYCSAQVKDEAESLKYGIHMKELSSETCLIPTPEGESRPIADSYGFTTECFFLTHRALDLGYRVILDKFLKTNQDLARIQRAYNDAQIGGSSEVLELITQRMETEMIKY</sequence>
<dbReference type="InterPro" id="IPR045132">
    <property type="entry name" value="UBE4"/>
</dbReference>
<keyword evidence="4" id="KW-0808">Transferase</keyword>
<dbReference type="Proteomes" id="UP000036403">
    <property type="component" value="Unassembled WGS sequence"/>
</dbReference>
<name>A0A0J7MYK6_LASNI</name>
<dbReference type="EC" id="2.3.2.27" evidence="3"/>
<keyword evidence="5" id="KW-0833">Ubl conjugation pathway</keyword>
<proteinExistence type="predicted"/>
<dbReference type="GO" id="GO:0000209">
    <property type="term" value="P:protein polyubiquitination"/>
    <property type="evidence" value="ECO:0007669"/>
    <property type="project" value="TreeGrafter"/>
</dbReference>
<protein>
    <recommendedName>
        <fullName evidence="3">RING-type E3 ubiquitin transferase</fullName>
        <ecNumber evidence="3">2.3.2.27</ecNumber>
    </recommendedName>
</protein>
<evidence type="ECO:0000256" key="4">
    <source>
        <dbReference type="ARBA" id="ARBA00022679"/>
    </source>
</evidence>